<protein>
    <recommendedName>
        <fullName evidence="4">Septum formation initiator</fullName>
    </recommendedName>
</protein>
<evidence type="ECO:0000256" key="1">
    <source>
        <dbReference type="SAM" id="Coils"/>
    </source>
</evidence>
<dbReference type="InterPro" id="IPR007060">
    <property type="entry name" value="FtsL/DivIC"/>
</dbReference>
<comment type="caution">
    <text evidence="2">The sequence shown here is derived from an EMBL/GenBank/DDBJ whole genome shotgun (WGS) entry which is preliminary data.</text>
</comment>
<dbReference type="AlphaFoldDB" id="A0A0G1VGA1"/>
<proteinExistence type="predicted"/>
<keyword evidence="1" id="KW-0175">Coiled coil</keyword>
<name>A0A0G1VGA1_9BACT</name>
<sequence length="103" mass="11797">MLTGLVFVAASGVWNVYQKERESAALRAQVESEYAELRERETQLKKDIARLSTDRGMEEALRKQYALAEEGEGLIIIVEPPAAEPVHATSSVREWFENVFNWW</sequence>
<dbReference type="EMBL" id="LCPV01000056">
    <property type="protein sequence ID" value="KKW05578.1"/>
    <property type="molecule type" value="Genomic_DNA"/>
</dbReference>
<dbReference type="Pfam" id="PF04977">
    <property type="entry name" value="DivIC"/>
    <property type="match status" value="1"/>
</dbReference>
<gene>
    <name evidence="2" type="ORF">UY39_C0056G0006</name>
</gene>
<organism evidence="2 3">
    <name type="scientific">Candidatus Kaiserbacteria bacterium GW2011_GWC2_49_12</name>
    <dbReference type="NCBI Taxonomy" id="1618675"/>
    <lineage>
        <taxon>Bacteria</taxon>
        <taxon>Candidatus Kaiseribacteriota</taxon>
    </lineage>
</organism>
<evidence type="ECO:0008006" key="4">
    <source>
        <dbReference type="Google" id="ProtNLM"/>
    </source>
</evidence>
<evidence type="ECO:0000313" key="3">
    <source>
        <dbReference type="Proteomes" id="UP000034589"/>
    </source>
</evidence>
<evidence type="ECO:0000313" key="2">
    <source>
        <dbReference type="EMBL" id="KKW05578.1"/>
    </source>
</evidence>
<dbReference type="Proteomes" id="UP000034589">
    <property type="component" value="Unassembled WGS sequence"/>
</dbReference>
<accession>A0A0G1VGA1</accession>
<reference evidence="2 3" key="1">
    <citation type="journal article" date="2015" name="Nature">
        <title>rRNA introns, odd ribosomes, and small enigmatic genomes across a large radiation of phyla.</title>
        <authorList>
            <person name="Brown C.T."/>
            <person name="Hug L.A."/>
            <person name="Thomas B.C."/>
            <person name="Sharon I."/>
            <person name="Castelle C.J."/>
            <person name="Singh A."/>
            <person name="Wilkins M.J."/>
            <person name="Williams K.H."/>
            <person name="Banfield J.F."/>
        </authorList>
    </citation>
    <scope>NUCLEOTIDE SEQUENCE [LARGE SCALE GENOMIC DNA]</scope>
</reference>
<feature type="coiled-coil region" evidence="1">
    <location>
        <begin position="27"/>
        <end position="54"/>
    </location>
</feature>